<evidence type="ECO:0000256" key="2">
    <source>
        <dbReference type="ARBA" id="ARBA00009194"/>
    </source>
</evidence>
<dbReference type="AlphaFoldDB" id="A0A7W9MFB0"/>
<name>A0A7W9MFB0_9ACTN</name>
<evidence type="ECO:0000313" key="6">
    <source>
        <dbReference type="Proteomes" id="UP000540685"/>
    </source>
</evidence>
<keyword evidence="4" id="KW-0732">Signal</keyword>
<reference evidence="5 6" key="1">
    <citation type="submission" date="2020-08" db="EMBL/GenBank/DDBJ databases">
        <title>Sequencing the genomes of 1000 actinobacteria strains.</title>
        <authorList>
            <person name="Klenk H.-P."/>
        </authorList>
    </citation>
    <scope>NUCLEOTIDE SEQUENCE [LARGE SCALE GENOMIC DNA]</scope>
    <source>
        <strain evidence="5 6">DSM 46887</strain>
    </source>
</reference>
<dbReference type="Pfam" id="PF07161">
    <property type="entry name" value="LppX_LprAFG"/>
    <property type="match status" value="1"/>
</dbReference>
<accession>A0A7W9MFB0</accession>
<evidence type="ECO:0000256" key="4">
    <source>
        <dbReference type="SAM" id="SignalP"/>
    </source>
</evidence>
<dbReference type="SUPFAM" id="SSF89392">
    <property type="entry name" value="Prokaryotic lipoproteins and lipoprotein localization factors"/>
    <property type="match status" value="1"/>
</dbReference>
<keyword evidence="3" id="KW-1003">Cell membrane</keyword>
<dbReference type="InterPro" id="IPR029046">
    <property type="entry name" value="LolA/LolB/LppX"/>
</dbReference>
<evidence type="ECO:0000256" key="3">
    <source>
        <dbReference type="ARBA" id="ARBA00022475"/>
    </source>
</evidence>
<keyword evidence="3" id="KW-0472">Membrane</keyword>
<organism evidence="5 6">
    <name type="scientific">Streptosporangium becharense</name>
    <dbReference type="NCBI Taxonomy" id="1816182"/>
    <lineage>
        <taxon>Bacteria</taxon>
        <taxon>Bacillati</taxon>
        <taxon>Actinomycetota</taxon>
        <taxon>Actinomycetes</taxon>
        <taxon>Streptosporangiales</taxon>
        <taxon>Streptosporangiaceae</taxon>
        <taxon>Streptosporangium</taxon>
    </lineage>
</organism>
<dbReference type="Proteomes" id="UP000540685">
    <property type="component" value="Unassembled WGS sequence"/>
</dbReference>
<protein>
    <submittedName>
        <fullName evidence="5">Lipoprotein LprG</fullName>
    </submittedName>
</protein>
<dbReference type="CDD" id="cd16334">
    <property type="entry name" value="LppX-like"/>
    <property type="match status" value="1"/>
</dbReference>
<evidence type="ECO:0000256" key="1">
    <source>
        <dbReference type="ARBA" id="ARBA00004196"/>
    </source>
</evidence>
<proteinExistence type="inferred from homology"/>
<dbReference type="InterPro" id="IPR009830">
    <property type="entry name" value="LppX/LprAFG"/>
</dbReference>
<dbReference type="RefSeq" id="WP_184543929.1">
    <property type="nucleotide sequence ID" value="NZ_JACHMP010000001.1"/>
</dbReference>
<dbReference type="GO" id="GO:0030313">
    <property type="term" value="C:cell envelope"/>
    <property type="evidence" value="ECO:0007669"/>
    <property type="project" value="UniProtKB-SubCell"/>
</dbReference>
<dbReference type="EMBL" id="JACHMP010000001">
    <property type="protein sequence ID" value="MBB5818204.1"/>
    <property type="molecule type" value="Genomic_DNA"/>
</dbReference>
<feature type="signal peptide" evidence="4">
    <location>
        <begin position="1"/>
        <end position="20"/>
    </location>
</feature>
<gene>
    <name evidence="5" type="ORF">F4562_001266</name>
</gene>
<dbReference type="PROSITE" id="PS51257">
    <property type="entry name" value="PROKAR_LIPOPROTEIN"/>
    <property type="match status" value="1"/>
</dbReference>
<comment type="similarity">
    <text evidence="2">Belongs to the LppX/LprAFG lipoprotein family.</text>
</comment>
<sequence length="226" mass="23579">MSPRRIFIAAVITALSMVTACSGDGASNPGAALPSGPELVKKAAEAMRTVKSAAFSMETEGTPPVQVKKADGRLNETGDGDGTIQVDVLGNLQEISFVLIGDTVHFKGVTGGFQKMTRSQLAAIYDPSVILNPDRGVVQLLTNALDPKAEAAEKVGGVDAYRVSATLSRQVLATMVPGLGQDVTGKLWIDKATNRLLKADLPLTGGKVLVSFSDYDVPVQVTAPAE</sequence>
<feature type="chain" id="PRO_5038863336" evidence="4">
    <location>
        <begin position="21"/>
        <end position="226"/>
    </location>
</feature>
<dbReference type="Gene3D" id="2.50.20.20">
    <property type="match status" value="1"/>
</dbReference>
<comment type="subcellular location">
    <subcellularLocation>
        <location evidence="1">Cell envelope</location>
    </subcellularLocation>
</comment>
<keyword evidence="6" id="KW-1185">Reference proteome</keyword>
<evidence type="ECO:0000313" key="5">
    <source>
        <dbReference type="EMBL" id="MBB5818204.1"/>
    </source>
</evidence>
<keyword evidence="5" id="KW-0449">Lipoprotein</keyword>
<comment type="caution">
    <text evidence="5">The sequence shown here is derived from an EMBL/GenBank/DDBJ whole genome shotgun (WGS) entry which is preliminary data.</text>
</comment>